<dbReference type="Proteomes" id="UP001301958">
    <property type="component" value="Unassembled WGS sequence"/>
</dbReference>
<dbReference type="PRINTS" id="PR00092">
    <property type="entry name" value="TYROSINASE"/>
</dbReference>
<keyword evidence="3" id="KW-0732">Signal</keyword>
<feature type="domain" description="Tyrosinase copper-binding" evidence="5">
    <location>
        <begin position="259"/>
        <end position="270"/>
    </location>
</feature>
<dbReference type="InterPro" id="IPR050316">
    <property type="entry name" value="Tyrosinase/Hemocyanin"/>
</dbReference>
<gene>
    <name evidence="6" type="ORF">QBC38DRAFT_443846</name>
</gene>
<sequence>MKTSGAFLASLLAGTAVAHPPPRPPPPTCVTPVQRKEFRDLTSTEKFNFLSAVKCLMEKPPSLSAIYPASQSRYDDFIAVHQAYTPYVHWVGQFLPWHRAFLQEYEDALRDECDWDGGLPYWNTVLDFPNITASPVFTGNLSFGGNGVGPVVPSGVSGEGNCVIDGFFANMSVHFAQGAPPSVTTDRCLLRYMRPDWAAYWFNPGKLAIALAQPNYETFAPTIEGDMVLPLPFETLGIHSGGHAALGGDMVDMFTSNSDPIFYPFHANLDRIWAKWQAANPTARQYEVGNPIAPRGDIQMWPSPPAGNVTIDYVLEPLKVKSTPSYTKVGQIMNIQGKGVRPAPGKPHGVLCYEYVE</sequence>
<keyword evidence="2" id="KW-0186">Copper</keyword>
<dbReference type="PROSITE" id="PS00497">
    <property type="entry name" value="TYROSINASE_1"/>
    <property type="match status" value="1"/>
</dbReference>
<evidence type="ECO:0000259" key="5">
    <source>
        <dbReference type="PROSITE" id="PS00498"/>
    </source>
</evidence>
<comment type="caution">
    <text evidence="6">The sequence shown here is derived from an EMBL/GenBank/DDBJ whole genome shotgun (WGS) entry which is preliminary data.</text>
</comment>
<dbReference type="GO" id="GO:0016491">
    <property type="term" value="F:oxidoreductase activity"/>
    <property type="evidence" value="ECO:0007669"/>
    <property type="project" value="InterPro"/>
</dbReference>
<evidence type="ECO:0000256" key="2">
    <source>
        <dbReference type="ARBA" id="ARBA00023008"/>
    </source>
</evidence>
<dbReference type="Pfam" id="PF00264">
    <property type="entry name" value="Tyrosinase"/>
    <property type="match status" value="1"/>
</dbReference>
<name>A0AAN7GYQ6_9PEZI</name>
<dbReference type="PANTHER" id="PTHR11474">
    <property type="entry name" value="TYROSINASE FAMILY MEMBER"/>
    <property type="match status" value="1"/>
</dbReference>
<dbReference type="InterPro" id="IPR008922">
    <property type="entry name" value="Di-copper_centre_dom_sf"/>
</dbReference>
<organism evidence="6 7">
    <name type="scientific">Podospora fimiseda</name>
    <dbReference type="NCBI Taxonomy" id="252190"/>
    <lineage>
        <taxon>Eukaryota</taxon>
        <taxon>Fungi</taxon>
        <taxon>Dikarya</taxon>
        <taxon>Ascomycota</taxon>
        <taxon>Pezizomycotina</taxon>
        <taxon>Sordariomycetes</taxon>
        <taxon>Sordariomycetidae</taxon>
        <taxon>Sordariales</taxon>
        <taxon>Podosporaceae</taxon>
        <taxon>Podospora</taxon>
    </lineage>
</organism>
<evidence type="ECO:0000313" key="7">
    <source>
        <dbReference type="Proteomes" id="UP001301958"/>
    </source>
</evidence>
<reference evidence="6" key="2">
    <citation type="submission" date="2023-05" db="EMBL/GenBank/DDBJ databases">
        <authorList>
            <consortium name="Lawrence Berkeley National Laboratory"/>
            <person name="Steindorff A."/>
            <person name="Hensen N."/>
            <person name="Bonometti L."/>
            <person name="Westerberg I."/>
            <person name="Brannstrom I.O."/>
            <person name="Guillou S."/>
            <person name="Cros-Aarteil S."/>
            <person name="Calhoun S."/>
            <person name="Haridas S."/>
            <person name="Kuo A."/>
            <person name="Mondo S."/>
            <person name="Pangilinan J."/>
            <person name="Riley R."/>
            <person name="Labutti K."/>
            <person name="Andreopoulos B."/>
            <person name="Lipzen A."/>
            <person name="Chen C."/>
            <person name="Yanf M."/>
            <person name="Daum C."/>
            <person name="Ng V."/>
            <person name="Clum A."/>
            <person name="Ohm R."/>
            <person name="Martin F."/>
            <person name="Silar P."/>
            <person name="Natvig D."/>
            <person name="Lalanne C."/>
            <person name="Gautier V."/>
            <person name="Ament-Velasquez S.L."/>
            <person name="Kruys A."/>
            <person name="Hutchinson M.I."/>
            <person name="Powell A.J."/>
            <person name="Barry K."/>
            <person name="Miller A.N."/>
            <person name="Grigoriev I.V."/>
            <person name="Debuchy R."/>
            <person name="Gladieux P."/>
            <person name="Thoren M.H."/>
            <person name="Johannesson H."/>
        </authorList>
    </citation>
    <scope>NUCLEOTIDE SEQUENCE</scope>
    <source>
        <strain evidence="6">CBS 990.96</strain>
    </source>
</reference>
<dbReference type="PROSITE" id="PS00498">
    <property type="entry name" value="TYROSINASE_2"/>
    <property type="match status" value="1"/>
</dbReference>
<feature type="chain" id="PRO_5042907361" evidence="3">
    <location>
        <begin position="19"/>
        <end position="357"/>
    </location>
</feature>
<dbReference type="EMBL" id="MU865333">
    <property type="protein sequence ID" value="KAK4227297.1"/>
    <property type="molecule type" value="Genomic_DNA"/>
</dbReference>
<evidence type="ECO:0000259" key="4">
    <source>
        <dbReference type="PROSITE" id="PS00497"/>
    </source>
</evidence>
<keyword evidence="1" id="KW-0479">Metal-binding</keyword>
<dbReference type="InterPro" id="IPR002227">
    <property type="entry name" value="Tyrosinase_Cu-bd"/>
</dbReference>
<dbReference type="SUPFAM" id="SSF48056">
    <property type="entry name" value="Di-copper centre-containing domain"/>
    <property type="match status" value="1"/>
</dbReference>
<feature type="signal peptide" evidence="3">
    <location>
        <begin position="1"/>
        <end position="18"/>
    </location>
</feature>
<proteinExistence type="predicted"/>
<dbReference type="PANTHER" id="PTHR11474:SF126">
    <property type="entry name" value="TYROSINASE-LIKE PROTEIN TYR-1-RELATED"/>
    <property type="match status" value="1"/>
</dbReference>
<reference evidence="6" key="1">
    <citation type="journal article" date="2023" name="Mol. Phylogenet. Evol.">
        <title>Genome-scale phylogeny and comparative genomics of the fungal order Sordariales.</title>
        <authorList>
            <person name="Hensen N."/>
            <person name="Bonometti L."/>
            <person name="Westerberg I."/>
            <person name="Brannstrom I.O."/>
            <person name="Guillou S."/>
            <person name="Cros-Aarteil S."/>
            <person name="Calhoun S."/>
            <person name="Haridas S."/>
            <person name="Kuo A."/>
            <person name="Mondo S."/>
            <person name="Pangilinan J."/>
            <person name="Riley R."/>
            <person name="LaButti K."/>
            <person name="Andreopoulos B."/>
            <person name="Lipzen A."/>
            <person name="Chen C."/>
            <person name="Yan M."/>
            <person name="Daum C."/>
            <person name="Ng V."/>
            <person name="Clum A."/>
            <person name="Steindorff A."/>
            <person name="Ohm R.A."/>
            <person name="Martin F."/>
            <person name="Silar P."/>
            <person name="Natvig D.O."/>
            <person name="Lalanne C."/>
            <person name="Gautier V."/>
            <person name="Ament-Velasquez S.L."/>
            <person name="Kruys A."/>
            <person name="Hutchinson M.I."/>
            <person name="Powell A.J."/>
            <person name="Barry K."/>
            <person name="Miller A.N."/>
            <person name="Grigoriev I.V."/>
            <person name="Debuchy R."/>
            <person name="Gladieux P."/>
            <person name="Hiltunen Thoren M."/>
            <person name="Johannesson H."/>
        </authorList>
    </citation>
    <scope>NUCLEOTIDE SEQUENCE</scope>
    <source>
        <strain evidence="6">CBS 990.96</strain>
    </source>
</reference>
<protein>
    <submittedName>
        <fullName evidence="6">Tyrosinase</fullName>
    </submittedName>
</protein>
<keyword evidence="7" id="KW-1185">Reference proteome</keyword>
<dbReference type="GO" id="GO:0046872">
    <property type="term" value="F:metal ion binding"/>
    <property type="evidence" value="ECO:0007669"/>
    <property type="project" value="UniProtKB-KW"/>
</dbReference>
<dbReference type="Gene3D" id="1.10.1280.10">
    <property type="entry name" value="Di-copper center containing domain from catechol oxidase"/>
    <property type="match status" value="1"/>
</dbReference>
<evidence type="ECO:0000313" key="6">
    <source>
        <dbReference type="EMBL" id="KAK4227297.1"/>
    </source>
</evidence>
<evidence type="ECO:0000256" key="1">
    <source>
        <dbReference type="ARBA" id="ARBA00022723"/>
    </source>
</evidence>
<evidence type="ECO:0000256" key="3">
    <source>
        <dbReference type="SAM" id="SignalP"/>
    </source>
</evidence>
<dbReference type="AlphaFoldDB" id="A0AAN7GYQ6"/>
<feature type="domain" description="Tyrosinase copper-binding" evidence="4">
    <location>
        <begin position="89"/>
        <end position="106"/>
    </location>
</feature>
<accession>A0AAN7GYQ6</accession>